<dbReference type="FunFam" id="1.10.10.10:FF:000357">
    <property type="entry name" value="Caffeic acid 3-O-methyltransferase"/>
    <property type="match status" value="1"/>
</dbReference>
<sequence>MSALLTHQTNLNTEKPRERMGEMVETQITPVQVTDDEASLFAMQLSSASVLPMALKPVIELEILEIMAQNSSPMSPSEIASHLPTKNPEAPIMLDRILRLLAAYSVLTCSVRTLPGSDGVERLYGLGPVCKYLTKNEDGVSIAALCLVNQDKVGMESWYHLTEAILEGGIPFNKAYGMGCFEYQETDTRFNKVFNEGMANLSTISMKKTLETYKGFEGLTSLVDVGGGLGATLKMIVSKYPNIKGINFDQPHVVADAPSYPGIEHVGGDMFESVPSGDAIFMKGVLHNWSDGNCLKLLKNCHKALPAKGKLIVAECIAPEVPDSSLLTKHVVHIDCIMLAHNPGGKERTKNELEALARESGFQGIQIFSENFGVYILEFLKQI</sequence>
<dbReference type="InterPro" id="IPR036388">
    <property type="entry name" value="WH-like_DNA-bd_sf"/>
</dbReference>
<keyword evidence="3" id="KW-0949">S-adenosyl-L-methionine</keyword>
<evidence type="ECO:0000256" key="3">
    <source>
        <dbReference type="ARBA" id="ARBA00022691"/>
    </source>
</evidence>
<feature type="active site" description="Proton acceptor" evidence="4">
    <location>
        <position position="287"/>
    </location>
</feature>
<dbReference type="Gene3D" id="3.40.50.150">
    <property type="entry name" value="Vaccinia Virus protein VP39"/>
    <property type="match status" value="1"/>
</dbReference>
<evidence type="ECO:0000313" key="7">
    <source>
        <dbReference type="EMBL" id="CAH2070013.1"/>
    </source>
</evidence>
<dbReference type="InterPro" id="IPR029063">
    <property type="entry name" value="SAM-dependent_MTases_sf"/>
</dbReference>
<dbReference type="PROSITE" id="PS51683">
    <property type="entry name" value="SAM_OMT_II"/>
    <property type="match status" value="1"/>
</dbReference>
<proteinExistence type="predicted"/>
<protein>
    <submittedName>
        <fullName evidence="7">Uncharacterized protein</fullName>
    </submittedName>
</protein>
<dbReference type="PIRSF" id="PIRSF005739">
    <property type="entry name" value="O-mtase"/>
    <property type="match status" value="1"/>
</dbReference>
<dbReference type="Pfam" id="PF00891">
    <property type="entry name" value="Methyltransf_2"/>
    <property type="match status" value="1"/>
</dbReference>
<keyword evidence="8" id="KW-1185">Reference proteome</keyword>
<evidence type="ECO:0000256" key="1">
    <source>
        <dbReference type="ARBA" id="ARBA00022603"/>
    </source>
</evidence>
<dbReference type="AlphaFoldDB" id="A0AAU9SST2"/>
<dbReference type="InterPro" id="IPR001077">
    <property type="entry name" value="COMT_C"/>
</dbReference>
<dbReference type="EMBL" id="OU466862">
    <property type="protein sequence ID" value="CAH2070013.1"/>
    <property type="molecule type" value="Genomic_DNA"/>
</dbReference>
<dbReference type="SUPFAM" id="SSF53335">
    <property type="entry name" value="S-adenosyl-L-methionine-dependent methyltransferases"/>
    <property type="match status" value="1"/>
</dbReference>
<dbReference type="SUPFAM" id="SSF46785">
    <property type="entry name" value="Winged helix' DNA-binding domain"/>
    <property type="match status" value="1"/>
</dbReference>
<dbReference type="GO" id="GO:0008171">
    <property type="term" value="F:O-methyltransferase activity"/>
    <property type="evidence" value="ECO:0007669"/>
    <property type="project" value="InterPro"/>
</dbReference>
<evidence type="ECO:0000256" key="4">
    <source>
        <dbReference type="PIRSR" id="PIRSR005739-1"/>
    </source>
</evidence>
<accession>A0AAU9SST2</accession>
<dbReference type="InterPro" id="IPR012967">
    <property type="entry name" value="COMT_dimerisation"/>
</dbReference>
<dbReference type="Gene3D" id="1.10.10.10">
    <property type="entry name" value="Winged helix-like DNA-binding domain superfamily/Winged helix DNA-binding domain"/>
    <property type="match status" value="1"/>
</dbReference>
<evidence type="ECO:0000259" key="5">
    <source>
        <dbReference type="Pfam" id="PF00891"/>
    </source>
</evidence>
<evidence type="ECO:0000259" key="6">
    <source>
        <dbReference type="Pfam" id="PF08100"/>
    </source>
</evidence>
<evidence type="ECO:0000256" key="2">
    <source>
        <dbReference type="ARBA" id="ARBA00022679"/>
    </source>
</evidence>
<organism evidence="7 8">
    <name type="scientific">Thlaspi arvense</name>
    <name type="common">Field penny-cress</name>
    <dbReference type="NCBI Taxonomy" id="13288"/>
    <lineage>
        <taxon>Eukaryota</taxon>
        <taxon>Viridiplantae</taxon>
        <taxon>Streptophyta</taxon>
        <taxon>Embryophyta</taxon>
        <taxon>Tracheophyta</taxon>
        <taxon>Spermatophyta</taxon>
        <taxon>Magnoliopsida</taxon>
        <taxon>eudicotyledons</taxon>
        <taxon>Gunneridae</taxon>
        <taxon>Pentapetalae</taxon>
        <taxon>rosids</taxon>
        <taxon>malvids</taxon>
        <taxon>Brassicales</taxon>
        <taxon>Brassicaceae</taxon>
        <taxon>Thlaspideae</taxon>
        <taxon>Thlaspi</taxon>
    </lineage>
</organism>
<gene>
    <name evidence="7" type="ORF">TAV2_LOCUS21175</name>
</gene>
<dbReference type="GO" id="GO:0046983">
    <property type="term" value="F:protein dimerization activity"/>
    <property type="evidence" value="ECO:0007669"/>
    <property type="project" value="InterPro"/>
</dbReference>
<dbReference type="FunFam" id="3.40.50.150:FF:000061">
    <property type="entry name" value="Caffeic acid O-methyltransferase"/>
    <property type="match status" value="1"/>
</dbReference>
<keyword evidence="2" id="KW-0808">Transferase</keyword>
<reference evidence="7 8" key="1">
    <citation type="submission" date="2022-03" db="EMBL/GenBank/DDBJ databases">
        <authorList>
            <person name="Nunn A."/>
            <person name="Chopra R."/>
            <person name="Nunn A."/>
            <person name="Contreras Garrido A."/>
        </authorList>
    </citation>
    <scope>NUCLEOTIDE SEQUENCE [LARGE SCALE GENOMIC DNA]</scope>
</reference>
<feature type="domain" description="O-methyltransferase dimerisation" evidence="6">
    <location>
        <begin position="43"/>
        <end position="135"/>
    </location>
</feature>
<feature type="domain" description="O-methyltransferase C-terminal" evidence="5">
    <location>
        <begin position="158"/>
        <end position="363"/>
    </location>
</feature>
<dbReference type="InterPro" id="IPR016461">
    <property type="entry name" value="COMT-like"/>
</dbReference>
<dbReference type="GO" id="GO:0032259">
    <property type="term" value="P:methylation"/>
    <property type="evidence" value="ECO:0007669"/>
    <property type="project" value="UniProtKB-KW"/>
</dbReference>
<dbReference type="Proteomes" id="UP000836841">
    <property type="component" value="Chromosome 6"/>
</dbReference>
<evidence type="ECO:0000313" key="8">
    <source>
        <dbReference type="Proteomes" id="UP000836841"/>
    </source>
</evidence>
<keyword evidence="1" id="KW-0489">Methyltransferase</keyword>
<name>A0AAU9SST2_THLAR</name>
<dbReference type="PANTHER" id="PTHR11746">
    <property type="entry name" value="O-METHYLTRANSFERASE"/>
    <property type="match status" value="1"/>
</dbReference>
<dbReference type="Pfam" id="PF08100">
    <property type="entry name" value="Dimerisation"/>
    <property type="match status" value="1"/>
</dbReference>
<dbReference type="InterPro" id="IPR036390">
    <property type="entry name" value="WH_DNA-bd_sf"/>
</dbReference>